<dbReference type="GO" id="GO:0071014">
    <property type="term" value="C:post-mRNA release spliceosomal complex"/>
    <property type="evidence" value="ECO:0007669"/>
    <property type="project" value="TreeGrafter"/>
</dbReference>
<evidence type="ECO:0000256" key="3">
    <source>
        <dbReference type="ARBA" id="ARBA00022664"/>
    </source>
</evidence>
<dbReference type="GO" id="GO:0000974">
    <property type="term" value="C:Prp19 complex"/>
    <property type="evidence" value="ECO:0007669"/>
    <property type="project" value="TreeGrafter"/>
</dbReference>
<evidence type="ECO:0000256" key="5">
    <source>
        <dbReference type="ARBA" id="ARBA00022737"/>
    </source>
</evidence>
<name>A0A7R8ZT99_9CRUS</name>
<evidence type="ECO:0000256" key="4">
    <source>
        <dbReference type="ARBA" id="ARBA00022728"/>
    </source>
</evidence>
<dbReference type="InterPro" id="IPR045075">
    <property type="entry name" value="Syf1-like"/>
</dbReference>
<dbReference type="InterPro" id="IPR055433">
    <property type="entry name" value="HAT_Syf1-like_N"/>
</dbReference>
<accession>A0A7R8ZT99</accession>
<dbReference type="GO" id="GO:0071007">
    <property type="term" value="C:U2-type catalytic step 2 spliceosome"/>
    <property type="evidence" value="ECO:0007669"/>
    <property type="project" value="TreeGrafter"/>
</dbReference>
<dbReference type="GO" id="GO:0000349">
    <property type="term" value="P:generation of catalytic spliceosome for first transesterification step"/>
    <property type="evidence" value="ECO:0007669"/>
    <property type="project" value="TreeGrafter"/>
</dbReference>
<keyword evidence="4" id="KW-0747">Spliceosome</keyword>
<protein>
    <recommendedName>
        <fullName evidence="11">Pre-mRNA-splicing factor SYF1</fullName>
    </recommendedName>
</protein>
<keyword evidence="5" id="KW-0677">Repeat</keyword>
<dbReference type="Gene3D" id="1.25.40.10">
    <property type="entry name" value="Tetratricopeptide repeat domain"/>
    <property type="match status" value="1"/>
</dbReference>
<sequence length="236" mass="28489">MYVFVVKGPNWSVCFQSEEDLPYEEELLRNQYSVKHWLRYIEHKEASPDREQLYAVYERAVKELPGSYKLWSQYLRSRRSEVKGKYVIDPLFAEVNQVYERSLVFMNKMPRIWLEYIDFLISQGKVTETRLVLNRCLRSLPITQHNRIWPLYIDFVRMHDITETGIRIFRRYMKLCPEDAETFIEYLLEREQLDEAALMLAKCVNNQHFVSKRGESHHQLWNELCELISKNPDKVK</sequence>
<dbReference type="PANTHER" id="PTHR11246:SF5">
    <property type="entry name" value="PRE-MRNA-SPLICING FACTOR SYF1"/>
    <property type="match status" value="1"/>
</dbReference>
<dbReference type="OrthoDB" id="10067343at2759"/>
<dbReference type="InterPro" id="IPR003107">
    <property type="entry name" value="HAT"/>
</dbReference>
<evidence type="ECO:0008006" key="11">
    <source>
        <dbReference type="Google" id="ProtNLM"/>
    </source>
</evidence>
<evidence type="ECO:0000256" key="6">
    <source>
        <dbReference type="ARBA" id="ARBA00023187"/>
    </source>
</evidence>
<reference evidence="10" key="1">
    <citation type="submission" date="2020-11" db="EMBL/GenBank/DDBJ databases">
        <authorList>
            <person name="Tran Van P."/>
        </authorList>
    </citation>
    <scope>NUCLEOTIDE SEQUENCE</scope>
</reference>
<evidence type="ECO:0000256" key="7">
    <source>
        <dbReference type="ARBA" id="ARBA00023242"/>
    </source>
</evidence>
<keyword evidence="6" id="KW-0508">mRNA splicing</keyword>
<dbReference type="InterPro" id="IPR056350">
    <property type="entry name" value="HAT_Syf1_central"/>
</dbReference>
<dbReference type="Pfam" id="PF23220">
    <property type="entry name" value="HAT_Syf1_M"/>
    <property type="match status" value="1"/>
</dbReference>
<comment type="similarity">
    <text evidence="2">Belongs to the crooked-neck family.</text>
</comment>
<evidence type="ECO:0000313" key="10">
    <source>
        <dbReference type="EMBL" id="CAD7235704.1"/>
    </source>
</evidence>
<dbReference type="Pfam" id="PF23233">
    <property type="entry name" value="HAT_Syf1_CNRKL1_N"/>
    <property type="match status" value="1"/>
</dbReference>
<dbReference type="AlphaFoldDB" id="A0A7R8ZT99"/>
<organism evidence="10">
    <name type="scientific">Cyprideis torosa</name>
    <dbReference type="NCBI Taxonomy" id="163714"/>
    <lineage>
        <taxon>Eukaryota</taxon>
        <taxon>Metazoa</taxon>
        <taxon>Ecdysozoa</taxon>
        <taxon>Arthropoda</taxon>
        <taxon>Crustacea</taxon>
        <taxon>Oligostraca</taxon>
        <taxon>Ostracoda</taxon>
        <taxon>Podocopa</taxon>
        <taxon>Podocopida</taxon>
        <taxon>Cytherocopina</taxon>
        <taxon>Cytheroidea</taxon>
        <taxon>Cytherideidae</taxon>
        <taxon>Cyprideis</taxon>
    </lineage>
</organism>
<dbReference type="SMART" id="SM00386">
    <property type="entry name" value="HAT"/>
    <property type="match status" value="4"/>
</dbReference>
<dbReference type="PANTHER" id="PTHR11246">
    <property type="entry name" value="PRE-MRNA SPLICING FACTOR"/>
    <property type="match status" value="1"/>
</dbReference>
<dbReference type="FunFam" id="1.25.40.10:FF:000182">
    <property type="entry name" value="Pre-mRNA-splicing factor SYF1"/>
    <property type="match status" value="1"/>
</dbReference>
<comment type="subcellular location">
    <subcellularLocation>
        <location evidence="1">Nucleus</location>
    </subcellularLocation>
</comment>
<evidence type="ECO:0000259" key="8">
    <source>
        <dbReference type="Pfam" id="PF23220"/>
    </source>
</evidence>
<evidence type="ECO:0000256" key="2">
    <source>
        <dbReference type="ARBA" id="ARBA00008644"/>
    </source>
</evidence>
<feature type="domain" description="Pre-mRNA-splicing factor SYF1 central HAT repeats" evidence="8">
    <location>
        <begin position="181"/>
        <end position="235"/>
    </location>
</feature>
<dbReference type="EMBL" id="OB674292">
    <property type="protein sequence ID" value="CAD7235704.1"/>
    <property type="molecule type" value="Genomic_DNA"/>
</dbReference>
<keyword evidence="7" id="KW-0539">Nucleus</keyword>
<proteinExistence type="inferred from homology"/>
<evidence type="ECO:0000259" key="9">
    <source>
        <dbReference type="Pfam" id="PF23233"/>
    </source>
</evidence>
<evidence type="ECO:0000256" key="1">
    <source>
        <dbReference type="ARBA" id="ARBA00004123"/>
    </source>
</evidence>
<dbReference type="SUPFAM" id="SSF48452">
    <property type="entry name" value="TPR-like"/>
    <property type="match status" value="2"/>
</dbReference>
<feature type="domain" description="Pre-mRNA-splicing factor Syf1-like N-terminal HAT-repeats" evidence="9">
    <location>
        <begin position="19"/>
        <end position="178"/>
    </location>
</feature>
<gene>
    <name evidence="10" type="ORF">CTOB1V02_LOCUS13519</name>
</gene>
<keyword evidence="3" id="KW-0507">mRNA processing</keyword>
<dbReference type="InterPro" id="IPR011990">
    <property type="entry name" value="TPR-like_helical_dom_sf"/>
</dbReference>